<keyword evidence="2" id="KW-1185">Reference proteome</keyword>
<proteinExistence type="predicted"/>
<gene>
    <name evidence="1" type="ORF">L3Q82_010864</name>
</gene>
<reference evidence="1" key="1">
    <citation type="submission" date="2022-04" db="EMBL/GenBank/DDBJ databases">
        <title>Jade perch genome.</title>
        <authorList>
            <person name="Chao B."/>
        </authorList>
    </citation>
    <scope>NUCLEOTIDE SEQUENCE</scope>
    <source>
        <strain evidence="1">CB-2022</strain>
    </source>
</reference>
<evidence type="ECO:0000313" key="1">
    <source>
        <dbReference type="EMBL" id="KAI3364035.1"/>
    </source>
</evidence>
<organism evidence="1 2">
    <name type="scientific">Scortum barcoo</name>
    <name type="common">barcoo grunter</name>
    <dbReference type="NCBI Taxonomy" id="214431"/>
    <lineage>
        <taxon>Eukaryota</taxon>
        <taxon>Metazoa</taxon>
        <taxon>Chordata</taxon>
        <taxon>Craniata</taxon>
        <taxon>Vertebrata</taxon>
        <taxon>Euteleostomi</taxon>
        <taxon>Actinopterygii</taxon>
        <taxon>Neopterygii</taxon>
        <taxon>Teleostei</taxon>
        <taxon>Neoteleostei</taxon>
        <taxon>Acanthomorphata</taxon>
        <taxon>Eupercaria</taxon>
        <taxon>Centrarchiformes</taxon>
        <taxon>Terapontoidei</taxon>
        <taxon>Terapontidae</taxon>
        <taxon>Scortum</taxon>
    </lineage>
</organism>
<sequence length="300" mass="34085">MTRLPFPRIKRSGLEERPSVRASKNFHRHCPVPLYFNSAHERKAMDKYSEALLRSSIIHPSSSPDGAVFFFVGQKDGSLQPCIDYSSLNDITIKNHDILIFYPDLATHQRHVRQVLIRLLENKLYVKAEKCDFDASSVSFLGYVISANHIMMDPEKSVFEWTPKAEEAFTIAPILTVPDPVLQFMVEVDASNKGVGAVLYQRSATENCIHPCAYLSRKLTPAERNYDMGNRELLVIKIALEEWRHCLEGAEQSFIVWTNHKNLEYLKSAKTLNSRQARHFSLAGSGSRFPTGRGHAEHQA</sequence>
<comment type="caution">
    <text evidence="1">The sequence shown here is derived from an EMBL/GenBank/DDBJ whole genome shotgun (WGS) entry which is preliminary data.</text>
</comment>
<accession>A0ACB8W8Q3</accession>
<dbReference type="EMBL" id="CM041543">
    <property type="protein sequence ID" value="KAI3364035.1"/>
    <property type="molecule type" value="Genomic_DNA"/>
</dbReference>
<name>A0ACB8W8Q3_9TELE</name>
<evidence type="ECO:0000313" key="2">
    <source>
        <dbReference type="Proteomes" id="UP000831701"/>
    </source>
</evidence>
<dbReference type="Proteomes" id="UP000831701">
    <property type="component" value="Chromosome 13"/>
</dbReference>
<protein>
    <submittedName>
        <fullName evidence="1">Uncharacterized protein</fullName>
    </submittedName>
</protein>